<proteinExistence type="predicted"/>
<protein>
    <submittedName>
        <fullName evidence="2">Uncharacterized protein</fullName>
    </submittedName>
</protein>
<feature type="transmembrane region" description="Helical" evidence="1">
    <location>
        <begin position="50"/>
        <end position="71"/>
    </location>
</feature>
<dbReference type="EMBL" id="VWNE01000010">
    <property type="protein sequence ID" value="KAA8483763.1"/>
    <property type="molecule type" value="Genomic_DNA"/>
</dbReference>
<organism evidence="2 3">
    <name type="scientific">Arcticibacter tournemirensis</name>
    <dbReference type="NCBI Taxonomy" id="699437"/>
    <lineage>
        <taxon>Bacteria</taxon>
        <taxon>Pseudomonadati</taxon>
        <taxon>Bacteroidota</taxon>
        <taxon>Sphingobacteriia</taxon>
        <taxon>Sphingobacteriales</taxon>
        <taxon>Sphingobacteriaceae</taxon>
        <taxon>Arcticibacter</taxon>
    </lineage>
</organism>
<accession>A0A5M9HA04</accession>
<comment type="caution">
    <text evidence="2">The sequence shown here is derived from an EMBL/GenBank/DDBJ whole genome shotgun (WGS) entry which is preliminary data.</text>
</comment>
<sequence length="78" mass="8851">MLKLINWLRPSFQDNDGTASYRRLTAFFLVMIDAYIVLAGKITTGLMLNVHYSLLAAFLLITGIITTQNVLQFLNKDK</sequence>
<dbReference type="Proteomes" id="UP000322918">
    <property type="component" value="Unassembled WGS sequence"/>
</dbReference>
<evidence type="ECO:0000313" key="2">
    <source>
        <dbReference type="EMBL" id="KAA8483763.1"/>
    </source>
</evidence>
<dbReference type="RefSeq" id="WP_141814519.1">
    <property type="nucleotide sequence ID" value="NZ_VFPL01000001.1"/>
</dbReference>
<keyword evidence="1" id="KW-0812">Transmembrane</keyword>
<feature type="transmembrane region" description="Helical" evidence="1">
    <location>
        <begin position="21"/>
        <end position="38"/>
    </location>
</feature>
<dbReference type="OrthoDB" id="9966180at2"/>
<keyword evidence="1" id="KW-1133">Transmembrane helix</keyword>
<keyword evidence="3" id="KW-1185">Reference proteome</keyword>
<gene>
    <name evidence="2" type="ORF">F1649_07700</name>
</gene>
<evidence type="ECO:0000313" key="3">
    <source>
        <dbReference type="Proteomes" id="UP000322918"/>
    </source>
</evidence>
<reference evidence="2 3" key="1">
    <citation type="submission" date="2019-09" db="EMBL/GenBank/DDBJ databases">
        <title>Pararcticibacter amylolyticus gen. nov., sp. nov., isolated from a rottenly hemp rope, and reclassification of Pedobacter tournemirensis as Pararcticibacter tournemirensis comb. nov.</title>
        <authorList>
            <person name="Cai Y."/>
        </authorList>
    </citation>
    <scope>NUCLEOTIDE SEQUENCE [LARGE SCALE GENOMIC DNA]</scope>
    <source>
        <strain evidence="2 3">TF5-37.2-LB10</strain>
    </source>
</reference>
<keyword evidence="1" id="KW-0472">Membrane</keyword>
<name>A0A5M9HA04_9SPHI</name>
<dbReference type="AlphaFoldDB" id="A0A5M9HA04"/>
<evidence type="ECO:0000256" key="1">
    <source>
        <dbReference type="SAM" id="Phobius"/>
    </source>
</evidence>